<reference evidence="1 2" key="1">
    <citation type="submission" date="2008-12" db="EMBL/GenBank/DDBJ databases">
        <title>Annotation of Bacteroides fragilis strain 3_1_12.</title>
        <authorList>
            <consortium name="The Broad Institute Genome Sequencing Platform"/>
            <person name="Ward D."/>
            <person name="Young S.K."/>
            <person name="Kodira C.D."/>
            <person name="Zeng Q."/>
            <person name="Koehrsen M."/>
            <person name="Alvarado L."/>
            <person name="Berlin A."/>
            <person name="Borenstein D."/>
            <person name="Chen Z."/>
            <person name="Engels R."/>
            <person name="Freedman E."/>
            <person name="Gellesch M."/>
            <person name="Goldberg J."/>
            <person name="Griggs A."/>
            <person name="Gujja S."/>
            <person name="Heiman D."/>
            <person name="Hepburn T."/>
            <person name="Howarth C."/>
            <person name="Jen D."/>
            <person name="Larson L."/>
            <person name="Lewis B."/>
            <person name="Mehta T."/>
            <person name="Park D."/>
            <person name="Pearson M."/>
            <person name="Roberts A."/>
            <person name="Saif S."/>
            <person name="Shea T."/>
            <person name="Shenoy N."/>
            <person name="Sisk P."/>
            <person name="Stolte C."/>
            <person name="Sykes S."/>
            <person name="Walk T."/>
            <person name="White J."/>
            <person name="Yandava C."/>
            <person name="Allen-Vercoe E."/>
            <person name="Strauss J."/>
            <person name="Ambrose C."/>
            <person name="Lander E."/>
            <person name="Nusbaum C."/>
            <person name="Galagan J."/>
            <person name="Birren B."/>
        </authorList>
    </citation>
    <scope>NUCLEOTIDE SEQUENCE [LARGE SCALE GENOMIC DNA]</scope>
    <source>
        <strain evidence="1 2">3_1_12</strain>
    </source>
</reference>
<name>A0ABN0BHT9_BACFG</name>
<keyword evidence="2" id="KW-1185">Reference proteome</keyword>
<dbReference type="EMBL" id="EQ973213">
    <property type="protein sequence ID" value="EFR52479.1"/>
    <property type="molecule type" value="Genomic_DNA"/>
</dbReference>
<dbReference type="Proteomes" id="UP000005101">
    <property type="component" value="Unassembled WGS sequence"/>
</dbReference>
<organism evidence="1 2">
    <name type="scientific">Bacteroides fragilis 3_1_12</name>
    <dbReference type="NCBI Taxonomy" id="457424"/>
    <lineage>
        <taxon>Bacteria</taxon>
        <taxon>Pseudomonadati</taxon>
        <taxon>Bacteroidota</taxon>
        <taxon>Bacteroidia</taxon>
        <taxon>Bacteroidales</taxon>
        <taxon>Bacteroidaceae</taxon>
        <taxon>Bacteroides</taxon>
    </lineage>
</organism>
<sequence length="61" mass="7547">MRKEPFLYDTHGQWLPYRRNTLPLSANPLQSSRLYIPLRQKKQYQLKERQYGNRINRKKDL</sequence>
<gene>
    <name evidence="1" type="ORF">BFAG_01174</name>
</gene>
<evidence type="ECO:0000313" key="2">
    <source>
        <dbReference type="Proteomes" id="UP000005101"/>
    </source>
</evidence>
<accession>A0ABN0BHT9</accession>
<protein>
    <submittedName>
        <fullName evidence="1">Uncharacterized protein</fullName>
    </submittedName>
</protein>
<proteinExistence type="predicted"/>
<evidence type="ECO:0000313" key="1">
    <source>
        <dbReference type="EMBL" id="EFR52479.1"/>
    </source>
</evidence>